<sequence>MAEEVAQPQPQPQLGKEGLACILMQAMFAAKNLRAQRDRLLQLRRRLQRSPGDASALQEVASGLHKVCFEGLNAGSRYLTSGLQITAEHGARDSFSITAFAVIPEEQLYDVLLTQWLPPRPATQADAFARMESAFYAVKLAEEHHIPRCIELLSGVRQPPAKARPLGSVIGYSDDTVQGVNEHLTKNGFPEPAPAPAPAAGNKPPQASSSVDPDQALSYLHRACSLAGLAVKHTDVAVAAISSWIDPEEVAETSEWADEYTYISQDGPYPSDNNSV</sequence>
<name>A0ACD6AKH8_AVESA</name>
<keyword evidence="2" id="KW-1185">Reference proteome</keyword>
<dbReference type="EnsemblPlants" id="AVESA.00010b.r2.UnG1401110.1">
    <property type="protein sequence ID" value="AVESA.00010b.r2.UnG1401110.1.CDS"/>
    <property type="gene ID" value="AVESA.00010b.r2.UnG1401110"/>
</dbReference>
<evidence type="ECO:0000313" key="2">
    <source>
        <dbReference type="Proteomes" id="UP001732700"/>
    </source>
</evidence>
<protein>
    <submittedName>
        <fullName evidence="1">Uncharacterized protein</fullName>
    </submittedName>
</protein>
<evidence type="ECO:0000313" key="1">
    <source>
        <dbReference type="EnsemblPlants" id="AVESA.00010b.r2.UnG1401110.1.CDS"/>
    </source>
</evidence>
<accession>A0ACD6AKH8</accession>
<organism evidence="1 2">
    <name type="scientific">Avena sativa</name>
    <name type="common">Oat</name>
    <dbReference type="NCBI Taxonomy" id="4498"/>
    <lineage>
        <taxon>Eukaryota</taxon>
        <taxon>Viridiplantae</taxon>
        <taxon>Streptophyta</taxon>
        <taxon>Embryophyta</taxon>
        <taxon>Tracheophyta</taxon>
        <taxon>Spermatophyta</taxon>
        <taxon>Magnoliopsida</taxon>
        <taxon>Liliopsida</taxon>
        <taxon>Poales</taxon>
        <taxon>Poaceae</taxon>
        <taxon>BOP clade</taxon>
        <taxon>Pooideae</taxon>
        <taxon>Poodae</taxon>
        <taxon>Poeae</taxon>
        <taxon>Poeae Chloroplast Group 1 (Aveneae type)</taxon>
        <taxon>Aveninae</taxon>
        <taxon>Avena</taxon>
    </lineage>
</organism>
<reference evidence="1" key="1">
    <citation type="submission" date="2025-09" db="UniProtKB">
        <authorList>
            <consortium name="EnsemblPlants"/>
        </authorList>
    </citation>
    <scope>IDENTIFICATION</scope>
</reference>
<dbReference type="Proteomes" id="UP001732700">
    <property type="component" value="Unassembled WGS sequence"/>
</dbReference>
<proteinExistence type="predicted"/>